<dbReference type="FunFam" id="3.40.50.10210:FF:000001">
    <property type="entry name" value="Nicotinate-nucleotide--dimethylbenzimidazole phosphoribosyltransferase"/>
    <property type="match status" value="1"/>
</dbReference>
<dbReference type="InterPro" id="IPR023195">
    <property type="entry name" value="Nict_dMeBzImd_PRibTrfase_N"/>
</dbReference>
<evidence type="ECO:0000256" key="10">
    <source>
        <dbReference type="ARBA" id="ARBA00047340"/>
    </source>
</evidence>
<dbReference type="UniPathway" id="UPA00061">
    <property type="reaction ID" value="UER00516"/>
</dbReference>
<dbReference type="GO" id="GO:0009236">
    <property type="term" value="P:cobalamin biosynthetic process"/>
    <property type="evidence" value="ECO:0007669"/>
    <property type="project" value="UniProtKB-UniRule"/>
</dbReference>
<name>A0A0B7MLE9_9FIRM</name>
<dbReference type="EC" id="2.4.2.21" evidence="4 11"/>
<comment type="similarity">
    <text evidence="3 11">Belongs to the CobT family.</text>
</comment>
<gene>
    <name evidence="11 12" type="primary">cobT</name>
    <name evidence="12" type="ORF">SSCH_2520002</name>
</gene>
<comment type="catalytic activity">
    <reaction evidence="10 11">
        <text>5,6-dimethylbenzimidazole + nicotinate beta-D-ribonucleotide = alpha-ribazole 5'-phosphate + nicotinate + H(+)</text>
        <dbReference type="Rhea" id="RHEA:11196"/>
        <dbReference type="ChEBI" id="CHEBI:15378"/>
        <dbReference type="ChEBI" id="CHEBI:15890"/>
        <dbReference type="ChEBI" id="CHEBI:32544"/>
        <dbReference type="ChEBI" id="CHEBI:57502"/>
        <dbReference type="ChEBI" id="CHEBI:57918"/>
        <dbReference type="EC" id="2.4.2.21"/>
    </reaction>
</comment>
<dbReference type="CDD" id="cd02439">
    <property type="entry name" value="DMB-PRT_CobT"/>
    <property type="match status" value="1"/>
</dbReference>
<evidence type="ECO:0000256" key="8">
    <source>
        <dbReference type="ARBA" id="ARBA00022679"/>
    </source>
</evidence>
<evidence type="ECO:0000256" key="6">
    <source>
        <dbReference type="ARBA" id="ARBA00022573"/>
    </source>
</evidence>
<evidence type="ECO:0000313" key="13">
    <source>
        <dbReference type="Proteomes" id="UP000046155"/>
    </source>
</evidence>
<evidence type="ECO:0000256" key="1">
    <source>
        <dbReference type="ARBA" id="ARBA00002197"/>
    </source>
</evidence>
<dbReference type="Gene3D" id="3.40.50.10210">
    <property type="match status" value="1"/>
</dbReference>
<evidence type="ECO:0000256" key="11">
    <source>
        <dbReference type="HAMAP-Rule" id="MF_00230"/>
    </source>
</evidence>
<comment type="pathway">
    <text evidence="2 11">Nucleoside biosynthesis; alpha-ribazole biosynthesis; alpha-ribazole from 5,6-dimethylbenzimidazole: step 1/2.</text>
</comment>
<protein>
    <recommendedName>
        <fullName evidence="5 11">Nicotinate-nucleotide--dimethylbenzimidazole phosphoribosyltransferase</fullName>
        <shortName evidence="11">NN:DBI PRT</shortName>
        <ecNumber evidence="4 11">2.4.2.21</ecNumber>
    </recommendedName>
    <alternativeName>
        <fullName evidence="9 11">N(1)-alpha-phosphoribosyltransferase</fullName>
    </alternativeName>
</protein>
<dbReference type="NCBIfam" id="TIGR03160">
    <property type="entry name" value="cobT_DBIPRT"/>
    <property type="match status" value="1"/>
</dbReference>
<sequence>MCTKMMREDVTMVVQLQDVIDGIKPLSKDWRKRARERLNNLAIPIGSLGRMLDLAEQLAAIKETLQPSVKKKAIVTMAGDHGVVEEGVSTCPQEVTPQMVYNFVAGGAGINVLAEVAGAEVTVVDMGVAQDFEDLVAQGKILSHKVDYGTGNMVKGPAMTREQAVQSLEAGVNIAAGLVREGVELLGTGDMGIGNTTPSSAIFAAFTGRQVWQVTGRGTGISEQVLEHKIQVIEKALQVNKPDPNDPLDVLAKVGGFEIGGIAGVILGAAYYKVPVVVDGFISTAGALLAQRIAPQAVDYMIAGHCSMEYPHQMMLEELGLSSVLSMNMRLGEGTGAALAMCIIEGAAAVIGKMMTFEECGVARNKSKEYVQ</sequence>
<evidence type="ECO:0000256" key="2">
    <source>
        <dbReference type="ARBA" id="ARBA00005049"/>
    </source>
</evidence>
<evidence type="ECO:0000256" key="7">
    <source>
        <dbReference type="ARBA" id="ARBA00022676"/>
    </source>
</evidence>
<proteinExistence type="inferred from homology"/>
<evidence type="ECO:0000256" key="4">
    <source>
        <dbReference type="ARBA" id="ARBA00011991"/>
    </source>
</evidence>
<accession>A0A0B7MLE9</accession>
<dbReference type="AlphaFoldDB" id="A0A0B7MLE9"/>
<evidence type="ECO:0000313" key="12">
    <source>
        <dbReference type="EMBL" id="CEO88751.1"/>
    </source>
</evidence>
<dbReference type="SUPFAM" id="SSF52733">
    <property type="entry name" value="Nicotinate mononucleotide:5,6-dimethylbenzimidazole phosphoribosyltransferase (CobT)"/>
    <property type="match status" value="1"/>
</dbReference>
<dbReference type="Proteomes" id="UP000046155">
    <property type="component" value="Unassembled WGS sequence"/>
</dbReference>
<dbReference type="Gene3D" id="1.10.1610.10">
    <property type="match status" value="1"/>
</dbReference>
<dbReference type="EMBL" id="CDRZ01000171">
    <property type="protein sequence ID" value="CEO88751.1"/>
    <property type="molecule type" value="Genomic_DNA"/>
</dbReference>
<evidence type="ECO:0000256" key="9">
    <source>
        <dbReference type="ARBA" id="ARBA00030686"/>
    </source>
</evidence>
<organism evidence="12 13">
    <name type="scientific">Syntrophaceticus schinkii</name>
    <dbReference type="NCBI Taxonomy" id="499207"/>
    <lineage>
        <taxon>Bacteria</taxon>
        <taxon>Bacillati</taxon>
        <taxon>Bacillota</taxon>
        <taxon>Clostridia</taxon>
        <taxon>Thermoanaerobacterales</taxon>
        <taxon>Thermoanaerobacterales Family III. Incertae Sedis</taxon>
        <taxon>Syntrophaceticus</taxon>
    </lineage>
</organism>
<feature type="active site" description="Proton acceptor" evidence="11">
    <location>
        <position position="333"/>
    </location>
</feature>
<dbReference type="InterPro" id="IPR003200">
    <property type="entry name" value="Nict_dMeBzImd_PRibTrfase"/>
</dbReference>
<keyword evidence="6 11" id="KW-0169">Cobalamin biosynthesis</keyword>
<dbReference type="PANTHER" id="PTHR43463:SF1">
    <property type="entry name" value="NICOTINATE-NUCLEOTIDE--DIMETHYLBENZIMIDAZOLE PHOSPHORIBOSYLTRANSFERASE"/>
    <property type="match status" value="1"/>
</dbReference>
<dbReference type="InterPro" id="IPR036087">
    <property type="entry name" value="Nict_dMeBzImd_PRibTrfase_sf"/>
</dbReference>
<evidence type="ECO:0000256" key="5">
    <source>
        <dbReference type="ARBA" id="ARBA00015486"/>
    </source>
</evidence>
<dbReference type="HAMAP" id="MF_00230">
    <property type="entry name" value="CobT"/>
    <property type="match status" value="1"/>
</dbReference>
<keyword evidence="13" id="KW-1185">Reference proteome</keyword>
<reference evidence="13" key="1">
    <citation type="submission" date="2015-01" db="EMBL/GenBank/DDBJ databases">
        <authorList>
            <person name="Manzoor Shahid"/>
            <person name="Zubair Saima"/>
        </authorList>
    </citation>
    <scope>NUCLEOTIDE SEQUENCE [LARGE SCALE GENOMIC DNA]</scope>
    <source>
        <strain evidence="13">Sp3</strain>
    </source>
</reference>
<dbReference type="PANTHER" id="PTHR43463">
    <property type="entry name" value="NICOTINATE-NUCLEOTIDE--DIMETHYLBENZIMIDAZOLE PHOSPHORIBOSYLTRANSFERASE"/>
    <property type="match status" value="1"/>
</dbReference>
<dbReference type="GO" id="GO:0008939">
    <property type="term" value="F:nicotinate-nucleotide-dimethylbenzimidazole phosphoribosyltransferase activity"/>
    <property type="evidence" value="ECO:0007669"/>
    <property type="project" value="UniProtKB-UniRule"/>
</dbReference>
<dbReference type="Pfam" id="PF02277">
    <property type="entry name" value="DBI_PRT"/>
    <property type="match status" value="1"/>
</dbReference>
<dbReference type="NCBIfam" id="NF000996">
    <property type="entry name" value="PRK00105.1"/>
    <property type="match status" value="1"/>
</dbReference>
<keyword evidence="8 11" id="KW-0808">Transferase</keyword>
<dbReference type="InterPro" id="IPR017846">
    <property type="entry name" value="Nict_dMeBzImd_PRibTrfase_bact"/>
</dbReference>
<comment type="function">
    <text evidence="1 11">Catalyzes the synthesis of alpha-ribazole-5'-phosphate from nicotinate mononucleotide (NAMN) and 5,6-dimethylbenzimidazole (DMB).</text>
</comment>
<evidence type="ECO:0000256" key="3">
    <source>
        <dbReference type="ARBA" id="ARBA00007110"/>
    </source>
</evidence>
<keyword evidence="7 11" id="KW-0328">Glycosyltransferase</keyword>